<dbReference type="Pfam" id="PF01817">
    <property type="entry name" value="CM_2"/>
    <property type="match status" value="1"/>
</dbReference>
<gene>
    <name evidence="4" type="ORF">SAMN05216234_1155</name>
</gene>
<dbReference type="STRING" id="223786.SAMN05216234_1155"/>
<name>A0A1I5PEM1_9BACT</name>
<keyword evidence="4" id="KW-0456">Lyase</keyword>
<dbReference type="InterPro" id="IPR002701">
    <property type="entry name" value="CM_II_prokaryot"/>
</dbReference>
<dbReference type="InterPro" id="IPR036979">
    <property type="entry name" value="CM_dom_sf"/>
</dbReference>
<dbReference type="GO" id="GO:0009697">
    <property type="term" value="P:salicylic acid biosynthetic process"/>
    <property type="evidence" value="ECO:0007669"/>
    <property type="project" value="TreeGrafter"/>
</dbReference>
<dbReference type="SMART" id="SM00830">
    <property type="entry name" value="CM_2"/>
    <property type="match status" value="1"/>
</dbReference>
<proteinExistence type="predicted"/>
<dbReference type="EMBL" id="FOXB01000015">
    <property type="protein sequence ID" value="SFP32270.1"/>
    <property type="molecule type" value="Genomic_DNA"/>
</dbReference>
<dbReference type="InterPro" id="IPR036263">
    <property type="entry name" value="Chorismate_II_sf"/>
</dbReference>
<dbReference type="EC" id="5.4.99.5" evidence="1"/>
<dbReference type="PROSITE" id="PS51168">
    <property type="entry name" value="CHORISMATE_MUT_2"/>
    <property type="match status" value="1"/>
</dbReference>
<dbReference type="AlphaFoldDB" id="A0A1I5PEM1"/>
<dbReference type="InterPro" id="IPR051331">
    <property type="entry name" value="Chorismate_mutase-related"/>
</dbReference>
<evidence type="ECO:0000313" key="4">
    <source>
        <dbReference type="EMBL" id="SFP32270.1"/>
    </source>
</evidence>
<keyword evidence="5" id="KW-1185">Reference proteome</keyword>
<keyword evidence="4" id="KW-0670">Pyruvate</keyword>
<evidence type="ECO:0000259" key="3">
    <source>
        <dbReference type="PROSITE" id="PS51168"/>
    </source>
</evidence>
<evidence type="ECO:0000256" key="2">
    <source>
        <dbReference type="ARBA" id="ARBA00023235"/>
    </source>
</evidence>
<feature type="domain" description="Chorismate mutase" evidence="3">
    <location>
        <begin position="13"/>
        <end position="103"/>
    </location>
</feature>
<keyword evidence="2" id="KW-0413">Isomerase</keyword>
<dbReference type="Gene3D" id="1.20.59.10">
    <property type="entry name" value="Chorismate mutase"/>
    <property type="match status" value="1"/>
</dbReference>
<reference evidence="4 5" key="1">
    <citation type="submission" date="2016-10" db="EMBL/GenBank/DDBJ databases">
        <authorList>
            <person name="de Groot N.N."/>
        </authorList>
    </citation>
    <scope>NUCLEOTIDE SEQUENCE [LARGE SCALE GENOMIC DNA]</scope>
    <source>
        <strain evidence="4 5">EP1-55-1</strain>
    </source>
</reference>
<organism evidence="4 5">
    <name type="scientific">Hydrogenimonas thermophila</name>
    <dbReference type="NCBI Taxonomy" id="223786"/>
    <lineage>
        <taxon>Bacteria</taxon>
        <taxon>Pseudomonadati</taxon>
        <taxon>Campylobacterota</taxon>
        <taxon>Epsilonproteobacteria</taxon>
        <taxon>Campylobacterales</taxon>
        <taxon>Hydrogenimonadaceae</taxon>
        <taxon>Hydrogenimonas</taxon>
    </lineage>
</organism>
<dbReference type="GO" id="GO:0046417">
    <property type="term" value="P:chorismate metabolic process"/>
    <property type="evidence" value="ECO:0007669"/>
    <property type="project" value="InterPro"/>
</dbReference>
<dbReference type="PANTHER" id="PTHR38041">
    <property type="entry name" value="CHORISMATE MUTASE"/>
    <property type="match status" value="1"/>
</dbReference>
<dbReference type="GO" id="GO:0004106">
    <property type="term" value="F:chorismate mutase activity"/>
    <property type="evidence" value="ECO:0007669"/>
    <property type="project" value="UniProtKB-EC"/>
</dbReference>
<dbReference type="SUPFAM" id="SSF48600">
    <property type="entry name" value="Chorismate mutase II"/>
    <property type="match status" value="1"/>
</dbReference>
<dbReference type="Proteomes" id="UP000199227">
    <property type="component" value="Unassembled WGS sequence"/>
</dbReference>
<dbReference type="GO" id="GO:0016829">
    <property type="term" value="F:lyase activity"/>
    <property type="evidence" value="ECO:0007669"/>
    <property type="project" value="UniProtKB-KW"/>
</dbReference>
<evidence type="ECO:0000256" key="1">
    <source>
        <dbReference type="ARBA" id="ARBA00012404"/>
    </source>
</evidence>
<sequence length="109" mass="12506">MQKARSKGGIMEIKSCDTLEELRKEIDKVDEKIVELIAVRNDYIKQAAKFKHTVDEIKADERIEDVLNHVRHKALSLGVSPNMVADLYKEMIDAMVETEIAEFRNKGSF</sequence>
<protein>
    <recommendedName>
        <fullName evidence="1">chorismate mutase</fullName>
        <ecNumber evidence="1">5.4.99.5</ecNumber>
    </recommendedName>
</protein>
<evidence type="ECO:0000313" key="5">
    <source>
        <dbReference type="Proteomes" id="UP000199227"/>
    </source>
</evidence>
<dbReference type="PANTHER" id="PTHR38041:SF1">
    <property type="entry name" value="CHORISMATE MUTASE"/>
    <property type="match status" value="1"/>
</dbReference>
<accession>A0A1I5PEM1</accession>